<gene>
    <name evidence="1" type="ORF">KHA91_15000</name>
</gene>
<organism evidence="1 2">
    <name type="scientific">Lederbergia citrea</name>
    <dbReference type="NCBI Taxonomy" id="2833581"/>
    <lineage>
        <taxon>Bacteria</taxon>
        <taxon>Bacillati</taxon>
        <taxon>Bacillota</taxon>
        <taxon>Bacilli</taxon>
        <taxon>Bacillales</taxon>
        <taxon>Bacillaceae</taxon>
        <taxon>Lederbergia</taxon>
    </lineage>
</organism>
<dbReference type="Proteomes" id="UP000676456">
    <property type="component" value="Unassembled WGS sequence"/>
</dbReference>
<protein>
    <submittedName>
        <fullName evidence="1">Alkaline phosphatase family protein</fullName>
    </submittedName>
</protein>
<dbReference type="SUPFAM" id="SSF53649">
    <property type="entry name" value="Alkaline phosphatase-like"/>
    <property type="match status" value="1"/>
</dbReference>
<dbReference type="Pfam" id="PF01663">
    <property type="entry name" value="Phosphodiest"/>
    <property type="match status" value="1"/>
</dbReference>
<proteinExistence type="predicted"/>
<evidence type="ECO:0000313" key="1">
    <source>
        <dbReference type="EMBL" id="MBS4224049.1"/>
    </source>
</evidence>
<dbReference type="PANTHER" id="PTHR10151:SF120">
    <property type="entry name" value="BIS(5'-ADENOSYL)-TRIPHOSPHATASE"/>
    <property type="match status" value="1"/>
</dbReference>
<sequence>MNIKTFLFTFILLIGLQLFSPSLFSAKENNPQTNIVISFDGMRYDFTKNYMQDGTLPHFKKVRDSGFFAENFRTIYPSLTATSHAAISTGALPEKTGMISNNLHKPGQKINEKNSSFFSPLDVTPIWTEAHKQGKTSATVLFPGSNPEEGNEATYSVYYGNTWAESALESLTFKRAESWSRLPKSYSPVKEATMAIKLKNDSNLKVHILAVDTSDNGKRDYDTFYFSTNKNTASAEIVKKNEWGSITMDLKDHPNIGFWFKLKETNGDLLHAELYRTAVTSAAIHGPSGFEEDISSRFGFLPIQDDDKALDENWITRKEYEEISERFAKWSTDVSLHIKEHYQPDLLMLYYPQIDHEEHKYLLVDPRQPGFSKKKSKRYMNYVQWSYELADKSLSEVLDSMNEKDRIFLVSDHGMEPVHSKISPNKELEKAGLLKIGKDGKIDTASSKAYAVASGGIAHIYLNLEGREKDGIVSEEERSKLQSEIVGIFKGMKVKQNYFQKIKTIPYLYKDWWDSVKNKDTSLSETATALGGMVKVLTNISESPFEQVIANGNNEKDMLDHKNAGDVMLIAAKGYYIAQDDDKTVNKADDLGNHGGDPERRALQPIFFVAGNGFQKETLRNHISTIDIAPTLYELMELDAPSFIDGKPIKQIVGQHK</sequence>
<dbReference type="AlphaFoldDB" id="A0A942UWC4"/>
<reference evidence="1 2" key="1">
    <citation type="submission" date="2021-05" db="EMBL/GenBank/DDBJ databases">
        <title>Novel Bacillus species.</title>
        <authorList>
            <person name="Liu G."/>
        </authorList>
    </citation>
    <scope>NUCLEOTIDE SEQUENCE [LARGE SCALE GENOMIC DNA]</scope>
    <source>
        <strain evidence="1 2">FJAT-49682</strain>
    </source>
</reference>
<keyword evidence="2" id="KW-1185">Reference proteome</keyword>
<dbReference type="InterPro" id="IPR017850">
    <property type="entry name" value="Alkaline_phosphatase_core_sf"/>
</dbReference>
<dbReference type="RefSeq" id="WP_213099101.1">
    <property type="nucleotide sequence ID" value="NZ_JAGYPN010000003.1"/>
</dbReference>
<name>A0A942UWC4_9BACI</name>
<dbReference type="PANTHER" id="PTHR10151">
    <property type="entry name" value="ECTONUCLEOTIDE PYROPHOSPHATASE/PHOSPHODIESTERASE"/>
    <property type="match status" value="1"/>
</dbReference>
<evidence type="ECO:0000313" key="2">
    <source>
        <dbReference type="Proteomes" id="UP000676456"/>
    </source>
</evidence>
<accession>A0A942UWC4</accession>
<dbReference type="GO" id="GO:0016787">
    <property type="term" value="F:hydrolase activity"/>
    <property type="evidence" value="ECO:0007669"/>
    <property type="project" value="UniProtKB-ARBA"/>
</dbReference>
<comment type="caution">
    <text evidence="1">The sequence shown here is derived from an EMBL/GenBank/DDBJ whole genome shotgun (WGS) entry which is preliminary data.</text>
</comment>
<dbReference type="EMBL" id="JAGYPN010000003">
    <property type="protein sequence ID" value="MBS4224049.1"/>
    <property type="molecule type" value="Genomic_DNA"/>
</dbReference>
<dbReference type="InterPro" id="IPR002591">
    <property type="entry name" value="Phosphodiest/P_Trfase"/>
</dbReference>
<dbReference type="Gene3D" id="3.40.720.10">
    <property type="entry name" value="Alkaline Phosphatase, subunit A"/>
    <property type="match status" value="2"/>
</dbReference>